<dbReference type="InterPro" id="IPR009057">
    <property type="entry name" value="Homeodomain-like_sf"/>
</dbReference>
<accession>A0A103E213</accession>
<dbReference type="PROSITE" id="PS50977">
    <property type="entry name" value="HTH_TETR_2"/>
    <property type="match status" value="1"/>
</dbReference>
<dbReference type="OrthoDB" id="9798857at2"/>
<gene>
    <name evidence="6" type="ORF">WS67_14905</name>
</gene>
<dbReference type="InterPro" id="IPR036271">
    <property type="entry name" value="Tet_transcr_reg_TetR-rel_C_sf"/>
</dbReference>
<dbReference type="RefSeq" id="WP_059517572.1">
    <property type="nucleotide sequence ID" value="NZ_CP013448.1"/>
</dbReference>
<keyword evidence="3" id="KW-0804">Transcription</keyword>
<protein>
    <submittedName>
        <fullName evidence="6">TetR family transcriptional regulator</fullName>
    </submittedName>
</protein>
<dbReference type="PANTHER" id="PTHR47506:SF7">
    <property type="entry name" value="TRANSCRIPTIONAL REGULATORY PROTEIN"/>
    <property type="match status" value="1"/>
</dbReference>
<dbReference type="PANTHER" id="PTHR47506">
    <property type="entry name" value="TRANSCRIPTIONAL REGULATORY PROTEIN"/>
    <property type="match status" value="1"/>
</dbReference>
<dbReference type="Proteomes" id="UP000062788">
    <property type="component" value="Unassembled WGS sequence"/>
</dbReference>
<dbReference type="InterPro" id="IPR001647">
    <property type="entry name" value="HTH_TetR"/>
</dbReference>
<dbReference type="Pfam" id="PF00440">
    <property type="entry name" value="TetR_N"/>
    <property type="match status" value="1"/>
</dbReference>
<dbReference type="AlphaFoldDB" id="A0A103E213"/>
<dbReference type="Gene3D" id="1.10.10.60">
    <property type="entry name" value="Homeodomain-like"/>
    <property type="match status" value="1"/>
</dbReference>
<dbReference type="SUPFAM" id="SSF48498">
    <property type="entry name" value="Tetracyclin repressor-like, C-terminal domain"/>
    <property type="match status" value="1"/>
</dbReference>
<keyword evidence="7" id="KW-1185">Reference proteome</keyword>
<reference evidence="6 7" key="1">
    <citation type="submission" date="2015-11" db="EMBL/GenBank/DDBJ databases">
        <title>Expanding the genomic diversity of Burkholderia species for the development of highly accurate diagnostics.</title>
        <authorList>
            <person name="Sahl J."/>
            <person name="Keim P."/>
            <person name="Wagner D."/>
        </authorList>
    </citation>
    <scope>NUCLEOTIDE SEQUENCE [LARGE SCALE GENOMIC DNA]</scope>
    <source>
        <strain evidence="6 7">TSV85</strain>
    </source>
</reference>
<evidence type="ECO:0000313" key="7">
    <source>
        <dbReference type="Proteomes" id="UP000062788"/>
    </source>
</evidence>
<evidence type="ECO:0000256" key="1">
    <source>
        <dbReference type="ARBA" id="ARBA00023015"/>
    </source>
</evidence>
<dbReference type="GO" id="GO:0003677">
    <property type="term" value="F:DNA binding"/>
    <property type="evidence" value="ECO:0007669"/>
    <property type="project" value="UniProtKB-UniRule"/>
</dbReference>
<evidence type="ECO:0000256" key="2">
    <source>
        <dbReference type="ARBA" id="ARBA00023125"/>
    </source>
</evidence>
<feature type="DNA-binding region" description="H-T-H motif" evidence="4">
    <location>
        <begin position="32"/>
        <end position="51"/>
    </location>
</feature>
<sequence>MRYTLDHKAKTRERIEAVASARFRCEGIDAVGVASLMDSAGLTHGGFYAHFESKDALVAAAIAAGFTQTTARLHAGIVRHPSQPKPVAFAKAYLNERHRDEPGAGCVAAALAAEISRRDDTVRHVFTDQLETLIACATPESGTPAERRDAALAAVALAVGSLMLSRAVDDPTLSKQLLTAGVKAVEKLTD</sequence>
<keyword evidence="2 4" id="KW-0238">DNA-binding</keyword>
<keyword evidence="1" id="KW-0805">Transcription regulation</keyword>
<proteinExistence type="predicted"/>
<dbReference type="Gene3D" id="1.10.357.10">
    <property type="entry name" value="Tetracycline Repressor, domain 2"/>
    <property type="match status" value="1"/>
</dbReference>
<name>A0A103E213_9BURK</name>
<feature type="domain" description="HTH tetR-type" evidence="5">
    <location>
        <begin position="9"/>
        <end position="69"/>
    </location>
</feature>
<organism evidence="6 7">
    <name type="scientific">Burkholderia singularis</name>
    <dbReference type="NCBI Taxonomy" id="1503053"/>
    <lineage>
        <taxon>Bacteria</taxon>
        <taxon>Pseudomonadati</taxon>
        <taxon>Pseudomonadota</taxon>
        <taxon>Betaproteobacteria</taxon>
        <taxon>Burkholderiales</taxon>
        <taxon>Burkholderiaceae</taxon>
        <taxon>Burkholderia</taxon>
        <taxon>pseudomallei group</taxon>
    </lineage>
</organism>
<evidence type="ECO:0000259" key="5">
    <source>
        <dbReference type="PROSITE" id="PS50977"/>
    </source>
</evidence>
<dbReference type="SUPFAM" id="SSF46689">
    <property type="entry name" value="Homeodomain-like"/>
    <property type="match status" value="1"/>
</dbReference>
<comment type="caution">
    <text evidence="6">The sequence shown here is derived from an EMBL/GenBank/DDBJ whole genome shotgun (WGS) entry which is preliminary data.</text>
</comment>
<evidence type="ECO:0000313" key="6">
    <source>
        <dbReference type="EMBL" id="KVE26867.1"/>
    </source>
</evidence>
<dbReference type="EMBL" id="LOWA01000032">
    <property type="protein sequence ID" value="KVE26867.1"/>
    <property type="molecule type" value="Genomic_DNA"/>
</dbReference>
<evidence type="ECO:0000256" key="3">
    <source>
        <dbReference type="ARBA" id="ARBA00023163"/>
    </source>
</evidence>
<evidence type="ECO:0000256" key="4">
    <source>
        <dbReference type="PROSITE-ProRule" id="PRU00335"/>
    </source>
</evidence>